<dbReference type="Proteomes" id="UP000268093">
    <property type="component" value="Unassembled WGS sequence"/>
</dbReference>
<feature type="region of interest" description="Disordered" evidence="1">
    <location>
        <begin position="61"/>
        <end position="92"/>
    </location>
</feature>
<reference evidence="2 3" key="1">
    <citation type="journal article" date="2018" name="New Phytol.">
        <title>Phylogenomics of Endogonaceae and evolution of mycorrhizas within Mucoromycota.</title>
        <authorList>
            <person name="Chang Y."/>
            <person name="Desiro A."/>
            <person name="Na H."/>
            <person name="Sandor L."/>
            <person name="Lipzen A."/>
            <person name="Clum A."/>
            <person name="Barry K."/>
            <person name="Grigoriev I.V."/>
            <person name="Martin F.M."/>
            <person name="Stajich J.E."/>
            <person name="Smith M.E."/>
            <person name="Bonito G."/>
            <person name="Spatafora J.W."/>
        </authorList>
    </citation>
    <scope>NUCLEOTIDE SEQUENCE [LARGE SCALE GENOMIC DNA]</scope>
    <source>
        <strain evidence="2 3">GMNB39</strain>
    </source>
</reference>
<accession>A0A433DD24</accession>
<dbReference type="EMBL" id="RBNI01003014">
    <property type="protein sequence ID" value="RUP48729.1"/>
    <property type="molecule type" value="Genomic_DNA"/>
</dbReference>
<organism evidence="2 3">
    <name type="scientific">Jimgerdemannia flammicorona</name>
    <dbReference type="NCBI Taxonomy" id="994334"/>
    <lineage>
        <taxon>Eukaryota</taxon>
        <taxon>Fungi</taxon>
        <taxon>Fungi incertae sedis</taxon>
        <taxon>Mucoromycota</taxon>
        <taxon>Mucoromycotina</taxon>
        <taxon>Endogonomycetes</taxon>
        <taxon>Endogonales</taxon>
        <taxon>Endogonaceae</taxon>
        <taxon>Jimgerdemannia</taxon>
    </lineage>
</organism>
<evidence type="ECO:0000313" key="2">
    <source>
        <dbReference type="EMBL" id="RUP48729.1"/>
    </source>
</evidence>
<evidence type="ECO:0000256" key="1">
    <source>
        <dbReference type="SAM" id="MobiDB-lite"/>
    </source>
</evidence>
<proteinExistence type="predicted"/>
<evidence type="ECO:0000313" key="3">
    <source>
        <dbReference type="Proteomes" id="UP000268093"/>
    </source>
</evidence>
<sequence>MSWGHLKTICRGYELARRLRSLEVQIDIARSICLNWQKGAYHHIRSGGVVGNYSDGLGRNGKNSMTKYPHNKHVTPADPSKNFDAPRWHLAG</sequence>
<keyword evidence="3" id="KW-1185">Reference proteome</keyword>
<name>A0A433DD24_9FUNG</name>
<gene>
    <name evidence="2" type="ORF">BC936DRAFT_144083</name>
</gene>
<dbReference type="AlphaFoldDB" id="A0A433DD24"/>
<comment type="caution">
    <text evidence="2">The sequence shown here is derived from an EMBL/GenBank/DDBJ whole genome shotgun (WGS) entry which is preliminary data.</text>
</comment>
<protein>
    <submittedName>
        <fullName evidence="2">Uncharacterized protein</fullName>
    </submittedName>
</protein>